<feature type="transmembrane region" description="Helical" evidence="7">
    <location>
        <begin position="156"/>
        <end position="176"/>
    </location>
</feature>
<dbReference type="EMBL" id="JSAM01000044">
    <property type="protein sequence ID" value="KIA78063.1"/>
    <property type="molecule type" value="Genomic_DNA"/>
</dbReference>
<feature type="non-terminal residue" evidence="8">
    <location>
        <position position="232"/>
    </location>
</feature>
<evidence type="ECO:0000256" key="5">
    <source>
        <dbReference type="ARBA" id="ARBA00022989"/>
    </source>
</evidence>
<protein>
    <submittedName>
        <fullName evidence="8">Prolipoprotein diacylglyceryl transferase</fullName>
        <ecNumber evidence="8">2.4.99.-</ecNumber>
    </submittedName>
</protein>
<keyword evidence="3 8" id="KW-0808">Transferase</keyword>
<evidence type="ECO:0000256" key="3">
    <source>
        <dbReference type="ARBA" id="ARBA00022679"/>
    </source>
</evidence>
<dbReference type="Pfam" id="PF01790">
    <property type="entry name" value="LGT"/>
    <property type="match status" value="1"/>
</dbReference>
<comment type="similarity">
    <text evidence="1">Belongs to the Lgt family.</text>
</comment>
<evidence type="ECO:0000256" key="7">
    <source>
        <dbReference type="SAM" id="Phobius"/>
    </source>
</evidence>
<feature type="transmembrane region" description="Helical" evidence="7">
    <location>
        <begin position="28"/>
        <end position="50"/>
    </location>
</feature>
<keyword evidence="8" id="KW-0449">Lipoprotein</keyword>
<reference evidence="8 9" key="1">
    <citation type="journal article" date="2014" name="Mol. Biol. Evol.">
        <title>Massive expansion of Ubiquitination-related gene families within the Chlamydiae.</title>
        <authorList>
            <person name="Domman D."/>
            <person name="Collingro A."/>
            <person name="Lagkouvardos I."/>
            <person name="Gehre L."/>
            <person name="Weinmaier T."/>
            <person name="Rattei T."/>
            <person name="Subtil A."/>
            <person name="Horn M."/>
        </authorList>
    </citation>
    <scope>NUCLEOTIDE SEQUENCE [LARGE SCALE GENOMIC DNA]</scope>
    <source>
        <strain evidence="8 9">OEW1</strain>
    </source>
</reference>
<evidence type="ECO:0000313" key="8">
    <source>
        <dbReference type="EMBL" id="KIA78063.1"/>
    </source>
</evidence>
<evidence type="ECO:0000256" key="6">
    <source>
        <dbReference type="ARBA" id="ARBA00023136"/>
    </source>
</evidence>
<keyword evidence="5 7" id="KW-1133">Transmembrane helix</keyword>
<accession>A0A0C1ED74</accession>
<dbReference type="Proteomes" id="UP000031307">
    <property type="component" value="Unassembled WGS sequence"/>
</dbReference>
<evidence type="ECO:0000313" key="9">
    <source>
        <dbReference type="Proteomes" id="UP000031307"/>
    </source>
</evidence>
<name>A0A0C1ED74_9BACT</name>
<keyword evidence="6 7" id="KW-0472">Membrane</keyword>
<dbReference type="AlphaFoldDB" id="A0A0C1ED74"/>
<sequence>MHGIISLGWFYWDPSREIFRLPIVDRPLGWYGACFVLGFILGYFIILPIFKRKLLETRNLLERDIQDWPLLVKDFKVAQNSPDPWIRSLHLKLSPEAKKQLSQLQFMQEPDSSLKATLLQTLNELKGSRSRIDLETLFPQTIIPLKQLCVSLADRITWFVTVGTLVGARLGEIFFYDWPHYREHPLDMIKIWEGGLASHGGVIGILIAIFLFHRSIKKNFPEFSILTILDCL</sequence>
<gene>
    <name evidence="8" type="primary">lgt</name>
    <name evidence="8" type="ORF">DB43_EZ00010</name>
</gene>
<dbReference type="GO" id="GO:0042158">
    <property type="term" value="P:lipoprotein biosynthetic process"/>
    <property type="evidence" value="ECO:0007669"/>
    <property type="project" value="InterPro"/>
</dbReference>
<comment type="caution">
    <text evidence="8">The sequence shown here is derived from an EMBL/GenBank/DDBJ whole genome shotgun (WGS) entry which is preliminary data.</text>
</comment>
<dbReference type="InterPro" id="IPR001640">
    <property type="entry name" value="Lgt"/>
</dbReference>
<organism evidence="8 9">
    <name type="scientific">Parachlamydia acanthamoebae</name>
    <dbReference type="NCBI Taxonomy" id="83552"/>
    <lineage>
        <taxon>Bacteria</taxon>
        <taxon>Pseudomonadati</taxon>
        <taxon>Chlamydiota</taxon>
        <taxon>Chlamydiia</taxon>
        <taxon>Parachlamydiales</taxon>
        <taxon>Parachlamydiaceae</taxon>
        <taxon>Parachlamydia</taxon>
    </lineage>
</organism>
<proteinExistence type="inferred from homology"/>
<dbReference type="PANTHER" id="PTHR30589">
    <property type="entry name" value="PROLIPOPROTEIN DIACYLGLYCERYL TRANSFERASE"/>
    <property type="match status" value="1"/>
</dbReference>
<dbReference type="EC" id="2.4.99.-" evidence="8"/>
<dbReference type="PANTHER" id="PTHR30589:SF0">
    <property type="entry name" value="PHOSPHATIDYLGLYCEROL--PROLIPOPROTEIN DIACYLGLYCERYL TRANSFERASE"/>
    <property type="match status" value="1"/>
</dbReference>
<evidence type="ECO:0000256" key="2">
    <source>
        <dbReference type="ARBA" id="ARBA00022475"/>
    </source>
</evidence>
<dbReference type="GO" id="GO:0008961">
    <property type="term" value="F:phosphatidylglycerol-prolipoprotein diacylglyceryl transferase activity"/>
    <property type="evidence" value="ECO:0007669"/>
    <property type="project" value="InterPro"/>
</dbReference>
<dbReference type="GO" id="GO:0005886">
    <property type="term" value="C:plasma membrane"/>
    <property type="evidence" value="ECO:0007669"/>
    <property type="project" value="InterPro"/>
</dbReference>
<evidence type="ECO:0000256" key="1">
    <source>
        <dbReference type="ARBA" id="ARBA00007150"/>
    </source>
</evidence>
<evidence type="ECO:0000256" key="4">
    <source>
        <dbReference type="ARBA" id="ARBA00022692"/>
    </source>
</evidence>
<keyword evidence="2" id="KW-1003">Cell membrane</keyword>
<keyword evidence="4 7" id="KW-0812">Transmembrane</keyword>
<dbReference type="RefSeq" id="WP_039376603.1">
    <property type="nucleotide sequence ID" value="NZ_JSAM01000044.1"/>
</dbReference>
<feature type="transmembrane region" description="Helical" evidence="7">
    <location>
        <begin position="196"/>
        <end position="213"/>
    </location>
</feature>
<keyword evidence="8" id="KW-0328">Glycosyltransferase</keyword>